<accession>Q2J8R8</accession>
<dbReference type="AlphaFoldDB" id="Q2J8R8"/>
<dbReference type="KEGG" id="fra:Francci3_2967"/>
<dbReference type="Proteomes" id="UP000001937">
    <property type="component" value="Chromosome"/>
</dbReference>
<organism evidence="2 3">
    <name type="scientific">Frankia casuarinae (strain DSM 45818 / CECT 9043 / HFP020203 / CcI3)</name>
    <dbReference type="NCBI Taxonomy" id="106370"/>
    <lineage>
        <taxon>Bacteria</taxon>
        <taxon>Bacillati</taxon>
        <taxon>Actinomycetota</taxon>
        <taxon>Actinomycetes</taxon>
        <taxon>Frankiales</taxon>
        <taxon>Frankiaceae</taxon>
        <taxon>Frankia</taxon>
    </lineage>
</organism>
<gene>
    <name evidence="2" type="ordered locus">Francci3_2967</name>
</gene>
<dbReference type="HOGENOM" id="CLU_2069671_0_0_11"/>
<feature type="region of interest" description="Disordered" evidence="1">
    <location>
        <begin position="78"/>
        <end position="118"/>
    </location>
</feature>
<evidence type="ECO:0000256" key="1">
    <source>
        <dbReference type="SAM" id="MobiDB-lite"/>
    </source>
</evidence>
<dbReference type="STRING" id="106370.Francci3_2967"/>
<proteinExistence type="predicted"/>
<keyword evidence="3" id="KW-1185">Reference proteome</keyword>
<dbReference type="EMBL" id="CP000249">
    <property type="protein sequence ID" value="ABD12324.1"/>
    <property type="molecule type" value="Genomic_DNA"/>
</dbReference>
<evidence type="ECO:0000313" key="3">
    <source>
        <dbReference type="Proteomes" id="UP000001937"/>
    </source>
</evidence>
<name>Q2J8R8_FRACC</name>
<evidence type="ECO:0000313" key="2">
    <source>
        <dbReference type="EMBL" id="ABD12324.1"/>
    </source>
</evidence>
<protein>
    <submittedName>
        <fullName evidence="2">Uncharacterized protein</fullName>
    </submittedName>
</protein>
<sequence>MILAWVNTVRDLSLEIQHCGTVLVTASRVGSSPGWTTMLRSRERRPISRGVERWLLRRTATVAAGSCWGHGKSVQGTLFADGPGSDEGNGHVQLPSSMPMAPAGSRRSRQAAGPCSSP</sequence>
<reference evidence="2 3" key="1">
    <citation type="journal article" date="2007" name="Genome Res.">
        <title>Genome characteristics of facultatively symbiotic Frankia sp. strains reflect host range and host plant biogeography.</title>
        <authorList>
            <person name="Normand P."/>
            <person name="Lapierre P."/>
            <person name="Tisa L.S."/>
            <person name="Gogarten J.P."/>
            <person name="Alloisio N."/>
            <person name="Bagnarol E."/>
            <person name="Bassi C.A."/>
            <person name="Berry A.M."/>
            <person name="Bickhart D.M."/>
            <person name="Choisne N."/>
            <person name="Couloux A."/>
            <person name="Cournoyer B."/>
            <person name="Cruveiller S."/>
            <person name="Daubin V."/>
            <person name="Demange N."/>
            <person name="Francino M.P."/>
            <person name="Goltsman E."/>
            <person name="Huang Y."/>
            <person name="Kopp O.R."/>
            <person name="Labarre L."/>
            <person name="Lapidus A."/>
            <person name="Lavire C."/>
            <person name="Marechal J."/>
            <person name="Martinez M."/>
            <person name="Mastronunzio J.E."/>
            <person name="Mullin B.C."/>
            <person name="Niemann J."/>
            <person name="Pujic P."/>
            <person name="Rawnsley T."/>
            <person name="Rouy Z."/>
            <person name="Schenowitz C."/>
            <person name="Sellstedt A."/>
            <person name="Tavares F."/>
            <person name="Tomkins J.P."/>
            <person name="Vallenet D."/>
            <person name="Valverde C."/>
            <person name="Wall L.G."/>
            <person name="Wang Y."/>
            <person name="Medigue C."/>
            <person name="Benson D.R."/>
        </authorList>
    </citation>
    <scope>NUCLEOTIDE SEQUENCE [LARGE SCALE GENOMIC DNA]</scope>
    <source>
        <strain evidence="3">DSM 45818 / CECT 9043 / CcI3</strain>
    </source>
</reference>